<keyword evidence="3" id="KW-1185">Reference proteome</keyword>
<dbReference type="AlphaFoldDB" id="A0A2T6B4Y3"/>
<sequence length="211" mass="22546">MPEAAPRALPRHGEPRFSDLLHATASAHPHPRLSIGDMLAAMQDRAGAALLFIFAFPNILPTPPGVATILGLPIIFLSAQMVLGRPPHLPRLIAERSMATAQVRQLVARALPHLHRAEGLLHYRWPLLTAPLAERLLGVICLALAILLSLPVPLGNLLPSLSVCILALAIMERDGLWVLAGLGAAVVSFLWLGLVSWGVIRAAAFVIGNAF</sequence>
<dbReference type="InterPro" id="IPR010331">
    <property type="entry name" value="ExoD"/>
</dbReference>
<evidence type="ECO:0000256" key="1">
    <source>
        <dbReference type="SAM" id="Phobius"/>
    </source>
</evidence>
<keyword evidence="1" id="KW-1133">Transmembrane helix</keyword>
<dbReference type="Proteomes" id="UP000244224">
    <property type="component" value="Unassembled WGS sequence"/>
</dbReference>
<organism evidence="2 3">
    <name type="scientific">Gemmobacter caeni</name>
    <dbReference type="NCBI Taxonomy" id="589035"/>
    <lineage>
        <taxon>Bacteria</taxon>
        <taxon>Pseudomonadati</taxon>
        <taxon>Pseudomonadota</taxon>
        <taxon>Alphaproteobacteria</taxon>
        <taxon>Rhodobacterales</taxon>
        <taxon>Paracoccaceae</taxon>
        <taxon>Gemmobacter</taxon>
    </lineage>
</organism>
<protein>
    <recommendedName>
        <fullName evidence="4">Exopolysaccharide synthesis protein ExoD</fullName>
    </recommendedName>
</protein>
<keyword evidence="1" id="KW-0812">Transmembrane</keyword>
<reference evidence="2 3" key="1">
    <citation type="submission" date="2018-04" db="EMBL/GenBank/DDBJ databases">
        <title>Genomic Encyclopedia of Archaeal and Bacterial Type Strains, Phase II (KMG-II): from individual species to whole genera.</title>
        <authorList>
            <person name="Goeker M."/>
        </authorList>
    </citation>
    <scope>NUCLEOTIDE SEQUENCE [LARGE SCALE GENOMIC DNA]</scope>
    <source>
        <strain evidence="2 3">DSM 21823</strain>
    </source>
</reference>
<gene>
    <name evidence="2" type="ORF">C8N34_104258</name>
</gene>
<proteinExistence type="predicted"/>
<name>A0A2T6B4Y3_9RHOB</name>
<evidence type="ECO:0000313" key="2">
    <source>
        <dbReference type="EMBL" id="PTX51139.1"/>
    </source>
</evidence>
<feature type="transmembrane region" description="Helical" evidence="1">
    <location>
        <begin position="176"/>
        <end position="200"/>
    </location>
</feature>
<accession>A0A2T6B4Y3</accession>
<dbReference type="PANTHER" id="PTHR41795">
    <property type="entry name" value="EXOPOLYSACCHARIDE SYNTHESIS PROTEIN"/>
    <property type="match status" value="1"/>
</dbReference>
<feature type="transmembrane region" description="Helical" evidence="1">
    <location>
        <begin position="137"/>
        <end position="170"/>
    </location>
</feature>
<dbReference type="PIRSF" id="PIRSF033239">
    <property type="entry name" value="ExoD"/>
    <property type="match status" value="1"/>
</dbReference>
<dbReference type="EMBL" id="QBKP01000004">
    <property type="protein sequence ID" value="PTX51139.1"/>
    <property type="molecule type" value="Genomic_DNA"/>
</dbReference>
<evidence type="ECO:0000313" key="3">
    <source>
        <dbReference type="Proteomes" id="UP000244224"/>
    </source>
</evidence>
<evidence type="ECO:0008006" key="4">
    <source>
        <dbReference type="Google" id="ProtNLM"/>
    </source>
</evidence>
<keyword evidence="1" id="KW-0472">Membrane</keyword>
<dbReference type="Pfam" id="PF06055">
    <property type="entry name" value="ExoD"/>
    <property type="match status" value="1"/>
</dbReference>
<dbReference type="PANTHER" id="PTHR41795:SF1">
    <property type="entry name" value="EXOPOLYSACCHARIDE SYNTHESIS PROTEIN"/>
    <property type="match status" value="1"/>
</dbReference>
<dbReference type="RefSeq" id="WP_108128500.1">
    <property type="nucleotide sequence ID" value="NZ_QBKP01000004.1"/>
</dbReference>
<dbReference type="OrthoDB" id="8550083at2"/>
<comment type="caution">
    <text evidence="2">The sequence shown here is derived from an EMBL/GenBank/DDBJ whole genome shotgun (WGS) entry which is preliminary data.</text>
</comment>